<proteinExistence type="predicted"/>
<dbReference type="AlphaFoldDB" id="A0A8H3ECH2"/>
<sequence length="165" mass="18978">MTTYTLSETSPKRCNLTDTEGNVVYKISSPETLGNSDVTIMRGEELIAIIHWKWVERSTLTMNGKTTKINEVFPRPKKLSTSRIYTMSDGYQFQWKGTDQIYAINVENDLNIATYYENKTHLVNDKKSTLEIAAGLSTELTDALVVTWAIYEKKARDNRRSRWGR</sequence>
<dbReference type="EMBL" id="CAJNJQ010006647">
    <property type="protein sequence ID" value="CAE7233817.1"/>
    <property type="molecule type" value="Genomic_DNA"/>
</dbReference>
<name>A0A8H3ECH2_9AGAM</name>
<feature type="domain" description="DUF6593" evidence="1">
    <location>
        <begin position="10"/>
        <end position="157"/>
    </location>
</feature>
<evidence type="ECO:0000259" key="1">
    <source>
        <dbReference type="Pfam" id="PF20236"/>
    </source>
</evidence>
<gene>
    <name evidence="2" type="ORF">RDB_LOCUS192196</name>
</gene>
<reference evidence="2" key="1">
    <citation type="submission" date="2021-01" db="EMBL/GenBank/DDBJ databases">
        <authorList>
            <person name="Kaushik A."/>
        </authorList>
    </citation>
    <scope>NUCLEOTIDE SEQUENCE</scope>
    <source>
        <strain evidence="2">AG5</strain>
    </source>
</reference>
<protein>
    <recommendedName>
        <fullName evidence="1">DUF6593 domain-containing protein</fullName>
    </recommendedName>
</protein>
<dbReference type="Proteomes" id="UP000663827">
    <property type="component" value="Unassembled WGS sequence"/>
</dbReference>
<organism evidence="2 3">
    <name type="scientific">Rhizoctonia solani</name>
    <dbReference type="NCBI Taxonomy" id="456999"/>
    <lineage>
        <taxon>Eukaryota</taxon>
        <taxon>Fungi</taxon>
        <taxon>Dikarya</taxon>
        <taxon>Basidiomycota</taxon>
        <taxon>Agaricomycotina</taxon>
        <taxon>Agaricomycetes</taxon>
        <taxon>Cantharellales</taxon>
        <taxon>Ceratobasidiaceae</taxon>
        <taxon>Rhizoctonia</taxon>
    </lineage>
</organism>
<dbReference type="InterPro" id="IPR046528">
    <property type="entry name" value="DUF6593"/>
</dbReference>
<evidence type="ECO:0000313" key="2">
    <source>
        <dbReference type="EMBL" id="CAE7233817.1"/>
    </source>
</evidence>
<accession>A0A8H3ECH2</accession>
<evidence type="ECO:0000313" key="3">
    <source>
        <dbReference type="Proteomes" id="UP000663827"/>
    </source>
</evidence>
<dbReference type="Pfam" id="PF20236">
    <property type="entry name" value="DUF6593"/>
    <property type="match status" value="1"/>
</dbReference>
<comment type="caution">
    <text evidence="2">The sequence shown here is derived from an EMBL/GenBank/DDBJ whole genome shotgun (WGS) entry which is preliminary data.</text>
</comment>